<reference evidence="2" key="3">
    <citation type="submission" date="2015-04" db="UniProtKB">
        <authorList>
            <consortium name="EnsemblPlants"/>
        </authorList>
    </citation>
    <scope>IDENTIFICATION</scope>
    <source>
        <strain evidence="2">cv. Jemalong A17</strain>
    </source>
</reference>
<reference evidence="1 3" key="1">
    <citation type="journal article" date="2011" name="Nature">
        <title>The Medicago genome provides insight into the evolution of rhizobial symbioses.</title>
        <authorList>
            <person name="Young N.D."/>
            <person name="Debelle F."/>
            <person name="Oldroyd G.E."/>
            <person name="Geurts R."/>
            <person name="Cannon S.B."/>
            <person name="Udvardi M.K."/>
            <person name="Benedito V.A."/>
            <person name="Mayer K.F."/>
            <person name="Gouzy J."/>
            <person name="Schoof H."/>
            <person name="Van de Peer Y."/>
            <person name="Proost S."/>
            <person name="Cook D.R."/>
            <person name="Meyers B.C."/>
            <person name="Spannagl M."/>
            <person name="Cheung F."/>
            <person name="De Mita S."/>
            <person name="Krishnakumar V."/>
            <person name="Gundlach H."/>
            <person name="Zhou S."/>
            <person name="Mudge J."/>
            <person name="Bharti A.K."/>
            <person name="Murray J.D."/>
            <person name="Naoumkina M.A."/>
            <person name="Rosen B."/>
            <person name="Silverstein K.A."/>
            <person name="Tang H."/>
            <person name="Rombauts S."/>
            <person name="Zhao P.X."/>
            <person name="Zhou P."/>
            <person name="Barbe V."/>
            <person name="Bardou P."/>
            <person name="Bechner M."/>
            <person name="Bellec A."/>
            <person name="Berger A."/>
            <person name="Berges H."/>
            <person name="Bidwell S."/>
            <person name="Bisseling T."/>
            <person name="Choisne N."/>
            <person name="Couloux A."/>
            <person name="Denny R."/>
            <person name="Deshpande S."/>
            <person name="Dai X."/>
            <person name="Doyle J.J."/>
            <person name="Dudez A.M."/>
            <person name="Farmer A.D."/>
            <person name="Fouteau S."/>
            <person name="Franken C."/>
            <person name="Gibelin C."/>
            <person name="Gish J."/>
            <person name="Goldstein S."/>
            <person name="Gonzalez A.J."/>
            <person name="Green P.J."/>
            <person name="Hallab A."/>
            <person name="Hartog M."/>
            <person name="Hua A."/>
            <person name="Humphray S.J."/>
            <person name="Jeong D.H."/>
            <person name="Jing Y."/>
            <person name="Jocker A."/>
            <person name="Kenton S.M."/>
            <person name="Kim D.J."/>
            <person name="Klee K."/>
            <person name="Lai H."/>
            <person name="Lang C."/>
            <person name="Lin S."/>
            <person name="Macmil S.L."/>
            <person name="Magdelenat G."/>
            <person name="Matthews L."/>
            <person name="McCorrison J."/>
            <person name="Monaghan E.L."/>
            <person name="Mun J.H."/>
            <person name="Najar F.Z."/>
            <person name="Nicholson C."/>
            <person name="Noirot C."/>
            <person name="O'Bleness M."/>
            <person name="Paule C.R."/>
            <person name="Poulain J."/>
            <person name="Prion F."/>
            <person name="Qin B."/>
            <person name="Qu C."/>
            <person name="Retzel E.F."/>
            <person name="Riddle C."/>
            <person name="Sallet E."/>
            <person name="Samain S."/>
            <person name="Samson N."/>
            <person name="Sanders I."/>
            <person name="Saurat O."/>
            <person name="Scarpelli C."/>
            <person name="Schiex T."/>
            <person name="Segurens B."/>
            <person name="Severin A.J."/>
            <person name="Sherrier D.J."/>
            <person name="Shi R."/>
            <person name="Sims S."/>
            <person name="Singer S.R."/>
            <person name="Sinharoy S."/>
            <person name="Sterck L."/>
            <person name="Viollet A."/>
            <person name="Wang B.B."/>
            <person name="Wang K."/>
            <person name="Wang M."/>
            <person name="Wang X."/>
            <person name="Warfsmann J."/>
            <person name="Weissenbach J."/>
            <person name="White D.D."/>
            <person name="White J.D."/>
            <person name="Wiley G.B."/>
            <person name="Wincker P."/>
            <person name="Xing Y."/>
            <person name="Yang L."/>
            <person name="Yao Z."/>
            <person name="Ying F."/>
            <person name="Zhai J."/>
            <person name="Zhou L."/>
            <person name="Zuber A."/>
            <person name="Denarie J."/>
            <person name="Dixon R.A."/>
            <person name="May G.D."/>
            <person name="Schwartz D.C."/>
            <person name="Rogers J."/>
            <person name="Quetier F."/>
            <person name="Town C.D."/>
            <person name="Roe B.A."/>
        </authorList>
    </citation>
    <scope>NUCLEOTIDE SEQUENCE [LARGE SCALE GENOMIC DNA]</scope>
    <source>
        <strain evidence="1">A17</strain>
        <strain evidence="2 3">cv. Jemalong A17</strain>
    </source>
</reference>
<dbReference type="HOGENOM" id="CLU_2416688_0_0_1"/>
<keyword evidence="3" id="KW-1185">Reference proteome</keyword>
<dbReference type="EMBL" id="CM001224">
    <property type="protein sequence ID" value="AET01634.1"/>
    <property type="molecule type" value="Genomic_DNA"/>
</dbReference>
<evidence type="ECO:0000313" key="1">
    <source>
        <dbReference type="EMBL" id="AET01634.1"/>
    </source>
</evidence>
<sequence length="92" mass="11197">MSWFHNFQLKLVLKILRLEKKDVLLPKCLASYSHEMRIYFLVNDIMNIVENDKKDPIVENDKKADKFWLRIPANYNQYHGQLQEKKLIEYKN</sequence>
<dbReference type="Proteomes" id="UP000002051">
    <property type="component" value="Chromosome 8"/>
</dbReference>
<organism evidence="1 3">
    <name type="scientific">Medicago truncatula</name>
    <name type="common">Barrel medic</name>
    <name type="synonym">Medicago tribuloides</name>
    <dbReference type="NCBI Taxonomy" id="3880"/>
    <lineage>
        <taxon>Eukaryota</taxon>
        <taxon>Viridiplantae</taxon>
        <taxon>Streptophyta</taxon>
        <taxon>Embryophyta</taxon>
        <taxon>Tracheophyta</taxon>
        <taxon>Spermatophyta</taxon>
        <taxon>Magnoliopsida</taxon>
        <taxon>eudicotyledons</taxon>
        <taxon>Gunneridae</taxon>
        <taxon>Pentapetalae</taxon>
        <taxon>rosids</taxon>
        <taxon>fabids</taxon>
        <taxon>Fabales</taxon>
        <taxon>Fabaceae</taxon>
        <taxon>Papilionoideae</taxon>
        <taxon>50 kb inversion clade</taxon>
        <taxon>NPAAA clade</taxon>
        <taxon>Hologalegina</taxon>
        <taxon>IRL clade</taxon>
        <taxon>Trifolieae</taxon>
        <taxon>Medicago</taxon>
    </lineage>
</organism>
<evidence type="ECO:0000313" key="3">
    <source>
        <dbReference type="Proteomes" id="UP000002051"/>
    </source>
</evidence>
<accession>G7LI84</accession>
<name>G7LI84_MEDTR</name>
<evidence type="ECO:0000313" key="2">
    <source>
        <dbReference type="EnsemblPlants" id="AET01634"/>
    </source>
</evidence>
<dbReference type="EnsemblPlants" id="AET01634">
    <property type="protein sequence ID" value="AET01634"/>
    <property type="gene ID" value="MTR_8g018300"/>
</dbReference>
<protein>
    <submittedName>
        <fullName evidence="1 2">Uncharacterized protein</fullName>
    </submittedName>
</protein>
<dbReference type="AlphaFoldDB" id="G7LI84"/>
<reference evidence="1 3" key="2">
    <citation type="journal article" date="2014" name="BMC Genomics">
        <title>An improved genome release (version Mt4.0) for the model legume Medicago truncatula.</title>
        <authorList>
            <person name="Tang H."/>
            <person name="Krishnakumar V."/>
            <person name="Bidwell S."/>
            <person name="Rosen B."/>
            <person name="Chan A."/>
            <person name="Zhou S."/>
            <person name="Gentzbittel L."/>
            <person name="Childs K.L."/>
            <person name="Yandell M."/>
            <person name="Gundlach H."/>
            <person name="Mayer K.F."/>
            <person name="Schwartz D.C."/>
            <person name="Town C.D."/>
        </authorList>
    </citation>
    <scope>GENOME REANNOTATION</scope>
    <source>
        <strain evidence="2 3">cv. Jemalong A17</strain>
    </source>
</reference>
<gene>
    <name evidence="1" type="ordered locus">MTR_8g018300</name>
</gene>
<dbReference type="PaxDb" id="3880-AET01634"/>
<proteinExistence type="predicted"/>